<sequence>MIVETRKTASGTEYWDAKEKKVLFVPKGQKPNFEMTENPKSMIYGMDLAKGKDKTLINDEFVDTTPYGVNDGETSYQLNEMTIKELRSLAEQQEIKIPKDVTKRDDMAQCIFENWSTDDEE</sequence>
<gene>
    <name evidence="1" type="ORF">ABE28_009215</name>
</gene>
<reference evidence="1 2" key="1">
    <citation type="submission" date="2016-08" db="EMBL/GenBank/DDBJ databases">
        <title>Complete genome sequence of Bacillus muralis G25-68, a strain with toxicity to nematodes.</title>
        <authorList>
            <person name="Zheng Z."/>
        </authorList>
    </citation>
    <scope>NUCLEOTIDE SEQUENCE [LARGE SCALE GENOMIC DNA]</scope>
    <source>
        <strain evidence="1 2">G25-68</strain>
    </source>
</reference>
<dbReference type="STRING" id="264697.ABE28_009215"/>
<evidence type="ECO:0000313" key="2">
    <source>
        <dbReference type="Proteomes" id="UP000077926"/>
    </source>
</evidence>
<proteinExistence type="predicted"/>
<dbReference type="Proteomes" id="UP000077926">
    <property type="component" value="Chromosome"/>
</dbReference>
<dbReference type="OrthoDB" id="2187222at2"/>
<accession>A0A1B3XMW5</accession>
<name>A0A1B3XMW5_9BACI</name>
<evidence type="ECO:0000313" key="1">
    <source>
        <dbReference type="EMBL" id="AOH54530.1"/>
    </source>
</evidence>
<dbReference type="RefSeq" id="WP_064466347.1">
    <property type="nucleotide sequence ID" value="NZ_CP017080.1"/>
</dbReference>
<keyword evidence="2" id="KW-1185">Reference proteome</keyword>
<dbReference type="EMBL" id="CP017080">
    <property type="protein sequence ID" value="AOH54530.1"/>
    <property type="molecule type" value="Genomic_DNA"/>
</dbReference>
<dbReference type="AlphaFoldDB" id="A0A1B3XMW5"/>
<organism evidence="1 2">
    <name type="scientific">Peribacillus muralis</name>
    <dbReference type="NCBI Taxonomy" id="264697"/>
    <lineage>
        <taxon>Bacteria</taxon>
        <taxon>Bacillati</taxon>
        <taxon>Bacillota</taxon>
        <taxon>Bacilli</taxon>
        <taxon>Bacillales</taxon>
        <taxon>Bacillaceae</taxon>
        <taxon>Peribacillus</taxon>
    </lineage>
</organism>
<dbReference type="KEGG" id="bmur:ABE28_009215"/>
<evidence type="ECO:0008006" key="3">
    <source>
        <dbReference type="Google" id="ProtNLM"/>
    </source>
</evidence>
<protein>
    <recommendedName>
        <fullName evidence="3">Rho termination factor N-terminal domain-containing protein</fullName>
    </recommendedName>
</protein>